<name>A0A7J7KQN6_BUGNE</name>
<sequence length="93" mass="10334">MPDELGGAVGIERWELLQKAKGDMDPFLLDGIKLTHGTKDKPTIIRSVCDTRTIGCVCDDDATTVRYIELCMGETRRCQCGHFFKLVDADAEV</sequence>
<dbReference type="Proteomes" id="UP000593567">
    <property type="component" value="Unassembled WGS sequence"/>
</dbReference>
<keyword evidence="5" id="KW-1185">Reference proteome</keyword>
<protein>
    <submittedName>
        <fullName evidence="4">COX5B</fullName>
    </submittedName>
</protein>
<dbReference type="PANTHER" id="PTHR10122">
    <property type="entry name" value="CYTOCHROME C OXIDASE SUBUNIT 5B, MITOCHONDRIAL"/>
    <property type="match status" value="1"/>
</dbReference>
<proteinExistence type="predicted"/>
<feature type="binding site" evidence="3">
    <location>
        <position position="78"/>
    </location>
    <ligand>
        <name>Zn(2+)</name>
        <dbReference type="ChEBI" id="CHEBI:29105"/>
    </ligand>
</feature>
<keyword evidence="1 3" id="KW-0479">Metal-binding</keyword>
<dbReference type="SUPFAM" id="SSF57802">
    <property type="entry name" value="Rubredoxin-like"/>
    <property type="match status" value="1"/>
</dbReference>
<dbReference type="GO" id="GO:0006123">
    <property type="term" value="P:mitochondrial electron transport, cytochrome c to oxygen"/>
    <property type="evidence" value="ECO:0007669"/>
    <property type="project" value="InterPro"/>
</dbReference>
<evidence type="ECO:0000313" key="5">
    <source>
        <dbReference type="Proteomes" id="UP000593567"/>
    </source>
</evidence>
<feature type="binding site" evidence="3">
    <location>
        <position position="58"/>
    </location>
    <ligand>
        <name>Zn(2+)</name>
        <dbReference type="ChEBI" id="CHEBI:29105"/>
    </ligand>
</feature>
<evidence type="ECO:0000256" key="3">
    <source>
        <dbReference type="PIRSR" id="PIRSR602124-1"/>
    </source>
</evidence>
<reference evidence="4" key="1">
    <citation type="submission" date="2020-06" db="EMBL/GenBank/DDBJ databases">
        <title>Draft genome of Bugula neritina, a colonial animal packing powerful symbionts and potential medicines.</title>
        <authorList>
            <person name="Rayko M."/>
        </authorList>
    </citation>
    <scope>NUCLEOTIDE SEQUENCE [LARGE SCALE GENOMIC DNA]</scope>
    <source>
        <strain evidence="4">Kwan_BN1</strain>
    </source>
</reference>
<dbReference type="InterPro" id="IPR036972">
    <property type="entry name" value="Cyt_c_oxidase_su5b_sf"/>
</dbReference>
<evidence type="ECO:0000256" key="1">
    <source>
        <dbReference type="ARBA" id="ARBA00022723"/>
    </source>
</evidence>
<dbReference type="PROSITE" id="PS51359">
    <property type="entry name" value="COX5B_2"/>
    <property type="match status" value="1"/>
</dbReference>
<evidence type="ECO:0000313" key="4">
    <source>
        <dbReference type="EMBL" id="KAF6040500.1"/>
    </source>
</evidence>
<dbReference type="OrthoDB" id="10249250at2759"/>
<gene>
    <name evidence="4" type="ORF">EB796_001213</name>
</gene>
<comment type="caution">
    <text evidence="4">The sequence shown here is derived from an EMBL/GenBank/DDBJ whole genome shotgun (WGS) entry which is preliminary data.</text>
</comment>
<accession>A0A7J7KQN6</accession>
<dbReference type="GO" id="GO:0005740">
    <property type="term" value="C:mitochondrial envelope"/>
    <property type="evidence" value="ECO:0007669"/>
    <property type="project" value="InterPro"/>
</dbReference>
<dbReference type="GO" id="GO:0045277">
    <property type="term" value="C:respiratory chain complex IV"/>
    <property type="evidence" value="ECO:0007669"/>
    <property type="project" value="InterPro"/>
</dbReference>
<feature type="binding site" evidence="3">
    <location>
        <position position="80"/>
    </location>
    <ligand>
        <name>Zn(2+)</name>
        <dbReference type="ChEBI" id="CHEBI:29105"/>
    </ligand>
</feature>
<dbReference type="EMBL" id="VXIV02000138">
    <property type="protein sequence ID" value="KAF6040500.1"/>
    <property type="molecule type" value="Genomic_DNA"/>
</dbReference>
<dbReference type="AlphaFoldDB" id="A0A7J7KQN6"/>
<dbReference type="Pfam" id="PF01215">
    <property type="entry name" value="COX5B"/>
    <property type="match status" value="1"/>
</dbReference>
<dbReference type="InterPro" id="IPR002124">
    <property type="entry name" value="Cyt_c_oxidase_su5b"/>
</dbReference>
<feature type="binding site" evidence="3">
    <location>
        <position position="56"/>
    </location>
    <ligand>
        <name>Zn(2+)</name>
        <dbReference type="ChEBI" id="CHEBI:29105"/>
    </ligand>
</feature>
<dbReference type="PANTHER" id="PTHR10122:SF0">
    <property type="entry name" value="CYTOCHROME C OXIDASE SUBUNIT 5B, ISOFORM A-RELATED"/>
    <property type="match status" value="1"/>
</dbReference>
<keyword evidence="2 3" id="KW-0862">Zinc</keyword>
<organism evidence="4 5">
    <name type="scientific">Bugula neritina</name>
    <name type="common">Brown bryozoan</name>
    <name type="synonym">Sertularia neritina</name>
    <dbReference type="NCBI Taxonomy" id="10212"/>
    <lineage>
        <taxon>Eukaryota</taxon>
        <taxon>Metazoa</taxon>
        <taxon>Spiralia</taxon>
        <taxon>Lophotrochozoa</taxon>
        <taxon>Bryozoa</taxon>
        <taxon>Gymnolaemata</taxon>
        <taxon>Cheilostomatida</taxon>
        <taxon>Flustrina</taxon>
        <taxon>Buguloidea</taxon>
        <taxon>Bugulidae</taxon>
        <taxon>Bugula</taxon>
    </lineage>
</organism>
<dbReference type="Gene3D" id="2.60.11.10">
    <property type="entry name" value="Cytochrome c oxidase, subunit Vb"/>
    <property type="match status" value="1"/>
</dbReference>
<evidence type="ECO:0000256" key="2">
    <source>
        <dbReference type="ARBA" id="ARBA00022833"/>
    </source>
</evidence>
<dbReference type="GO" id="GO:0046872">
    <property type="term" value="F:metal ion binding"/>
    <property type="evidence" value="ECO:0007669"/>
    <property type="project" value="UniProtKB-KW"/>
</dbReference>